<keyword evidence="5" id="KW-1133">Transmembrane helix</keyword>
<feature type="region of interest" description="Disordered" evidence="4">
    <location>
        <begin position="793"/>
        <end position="826"/>
    </location>
</feature>
<keyword evidence="2 3" id="KW-0067">ATP-binding</keyword>
<dbReference type="InterPro" id="IPR002543">
    <property type="entry name" value="FtsK_dom"/>
</dbReference>
<evidence type="ECO:0000313" key="7">
    <source>
        <dbReference type="EMBL" id="NOV97529.1"/>
    </source>
</evidence>
<evidence type="ECO:0000256" key="3">
    <source>
        <dbReference type="PROSITE-ProRule" id="PRU00289"/>
    </source>
</evidence>
<keyword evidence="8" id="KW-1185">Reference proteome</keyword>
<accession>A0ABX2A3U6</accession>
<reference evidence="7 8" key="1">
    <citation type="submission" date="2020-05" db="EMBL/GenBank/DDBJ databases">
        <title>Genomic Encyclopedia of Type Strains, Phase III (KMG-III): the genomes of soil and plant-associated and newly described type strains.</title>
        <authorList>
            <person name="Whitman W."/>
        </authorList>
    </citation>
    <scope>NUCLEOTIDE SEQUENCE [LARGE SCALE GENOMIC DNA]</scope>
    <source>
        <strain evidence="7 8">KCTC 19046</strain>
    </source>
</reference>
<feature type="domain" description="FtsK" evidence="6">
    <location>
        <begin position="554"/>
        <end position="738"/>
    </location>
</feature>
<dbReference type="InterPro" id="IPR050206">
    <property type="entry name" value="FtsK/SpoIIIE/SftA"/>
</dbReference>
<evidence type="ECO:0000256" key="2">
    <source>
        <dbReference type="ARBA" id="ARBA00022840"/>
    </source>
</evidence>
<dbReference type="PROSITE" id="PS50901">
    <property type="entry name" value="FTSK"/>
    <property type="match status" value="1"/>
</dbReference>
<protein>
    <submittedName>
        <fullName evidence="7">S-DNA-T family DNA segregation ATPase FtsK/SpoIIIE</fullName>
    </submittedName>
</protein>
<name>A0ABX2A3U6_9MICO</name>
<comment type="caution">
    <text evidence="7">The sequence shown here is derived from an EMBL/GenBank/DDBJ whole genome shotgun (WGS) entry which is preliminary data.</text>
</comment>
<dbReference type="SMART" id="SM00382">
    <property type="entry name" value="AAA"/>
    <property type="match status" value="3"/>
</dbReference>
<dbReference type="SUPFAM" id="SSF52540">
    <property type="entry name" value="P-loop containing nucleoside triphosphate hydrolases"/>
    <property type="match status" value="3"/>
</dbReference>
<keyword evidence="5" id="KW-0812">Transmembrane</keyword>
<feature type="binding site" evidence="3">
    <location>
        <begin position="572"/>
        <end position="579"/>
    </location>
    <ligand>
        <name>ATP</name>
        <dbReference type="ChEBI" id="CHEBI:30616"/>
    </ligand>
</feature>
<sequence length="1335" mass="136518">MPVRLTLHPGEDVELPEGARLGDLRAPLADLVRRPELWHARLEADGAAVGDDAVVGRRPLLPGATLRVVGADRRHREDPDVAALRSPWLVASTTGPDAGETLPLAPGRPVVVGGSARGVTVRTDARGRVRLRSHRVSPSWFPVGDRRARTRPEAATVRVDRGRERRRRLGPLRRRWRPGTLLEVTGRRYALHRSGDVATWLAPSSDGPSTTPAVSTAMLLTGTVPVLGAIGLAVMLRQPLYALFSLVAVVALVPQVVAVVRRRRASTAEAPDVRTPGARPAGAAPWVTAARVVAAHQASDVAWHRALETLAGRGRSGAQRAVPAPARSPRDLLPDGALAVRGPTGAARAVARAVVVDLAATGASVQVVGGGHGAWDWCRWLTPGHDGAAPEPSSHLLVVDDPDPEALAVADDAVRRGHAVVLCLPHEPGGREVPAPSWCRAVVRVAPDGLVHRTAPDGTDSTEPGVGVTPSWAGRAARRLAGLGALRRSLTDLDDAESSGQGVPSGAERDGSDVTAAGLPAVVALGDLLDGADPAQRWADATGWRVPLGVDATGDVVELDLVGDGPHLLVAGTTGSGKSELLQSLVLGLALTRSPADLALALVDFKGGASFGRCADLPHVVGQVTDLEPGLAGRALAGLRAELGRRERVLAEHRAASLDDAPPGTLPRLVVVIDEFRALADDLPDFLPGLLRVAAQGRSLGVHLVLATQRPSGAVSTDVRANVSARIALRVVDAADSHDVVGTAAAAAVPLGAPGRAVLRIGSGAPVALQCAHAGTVPDGGGPVVRRAAAWRPEHPAGADRPGCGRAADDGGPVADGASASATAREPVAATVEAARSAADRLGLRPGPAPWLPPLPVRVIEADVPPRMPTSDDEPGALPLALADDPGSQRRLLVRWHPRTGHLAVVGATRSGRTTTLVSLAAAALARGWHVHVLAPGSAVPAFDGLSGHPGLGTVTGPDDPRRARRLLGLLDRPRSSDGGEPTLVVVDRVEELRAALVGRDASDPLVSALATSRVAFALSADSAAVGGVAARVGPRLVLLGTDQHDDVMRGAPAGLAGTGGTPGRAAWLTTGTPLGCQVLLPSVPPAGGGAPPLAGPVRVEPLPARVPWADLAEVRERAGTGAAGEQLGHGSRPVVVGVGDDAAVPVALDVAQGALVVGPRGSGRTTVLRTVVRSLVSACALAAVVSRDPALRAEPGDHVVSSASPSSVRRLVEGLSAAHDGGDRRSRSHVVVDDLDMVAQACPVEAERLAMLAEDGGVVLVASATTQGALMAHRGPLAELRARRHGVVLGAGGRDADEVLGTPLDEFAEGGPGRAGRGVLVDAGRARALQAAGP</sequence>
<dbReference type="Gene3D" id="3.40.50.300">
    <property type="entry name" value="P-loop containing nucleotide triphosphate hydrolases"/>
    <property type="match status" value="3"/>
</dbReference>
<dbReference type="Pfam" id="PF01580">
    <property type="entry name" value="FtsK_SpoIIIE"/>
    <property type="match status" value="1"/>
</dbReference>
<gene>
    <name evidence="7" type="ORF">HDG69_002104</name>
</gene>
<feature type="compositionally biased region" description="Low complexity" evidence="4">
    <location>
        <begin position="810"/>
        <end position="822"/>
    </location>
</feature>
<dbReference type="PANTHER" id="PTHR22683">
    <property type="entry name" value="SPORULATION PROTEIN RELATED"/>
    <property type="match status" value="1"/>
</dbReference>
<keyword evidence="5" id="KW-0472">Membrane</keyword>
<feature type="transmembrane region" description="Helical" evidence="5">
    <location>
        <begin position="213"/>
        <end position="234"/>
    </location>
</feature>
<dbReference type="InterPro" id="IPR027417">
    <property type="entry name" value="P-loop_NTPase"/>
</dbReference>
<dbReference type="CDD" id="cd01127">
    <property type="entry name" value="TrwB_TraG_TraD_VirD4"/>
    <property type="match status" value="1"/>
</dbReference>
<evidence type="ECO:0000259" key="6">
    <source>
        <dbReference type="PROSITE" id="PS50901"/>
    </source>
</evidence>
<proteinExistence type="predicted"/>
<feature type="transmembrane region" description="Helical" evidence="5">
    <location>
        <begin position="241"/>
        <end position="260"/>
    </location>
</feature>
<dbReference type="InterPro" id="IPR003593">
    <property type="entry name" value="AAA+_ATPase"/>
</dbReference>
<dbReference type="Proteomes" id="UP000757540">
    <property type="component" value="Unassembled WGS sequence"/>
</dbReference>
<keyword evidence="1 3" id="KW-0547">Nucleotide-binding</keyword>
<dbReference type="EMBL" id="JABEZU010000002">
    <property type="protein sequence ID" value="NOV97529.1"/>
    <property type="molecule type" value="Genomic_DNA"/>
</dbReference>
<dbReference type="RefSeq" id="WP_171783726.1">
    <property type="nucleotide sequence ID" value="NZ_JABEZU010000002.1"/>
</dbReference>
<evidence type="ECO:0000256" key="1">
    <source>
        <dbReference type="ARBA" id="ARBA00022741"/>
    </source>
</evidence>
<organism evidence="7 8">
    <name type="scientific">Isoptericola halotolerans</name>
    <dbReference type="NCBI Taxonomy" id="300560"/>
    <lineage>
        <taxon>Bacteria</taxon>
        <taxon>Bacillati</taxon>
        <taxon>Actinomycetota</taxon>
        <taxon>Actinomycetes</taxon>
        <taxon>Micrococcales</taxon>
        <taxon>Promicromonosporaceae</taxon>
        <taxon>Isoptericola</taxon>
    </lineage>
</organism>
<evidence type="ECO:0000256" key="4">
    <source>
        <dbReference type="SAM" id="MobiDB-lite"/>
    </source>
</evidence>
<dbReference type="PANTHER" id="PTHR22683:SF1">
    <property type="entry name" value="TYPE VII SECRETION SYSTEM PROTEIN ESSC"/>
    <property type="match status" value="1"/>
</dbReference>
<feature type="region of interest" description="Disordered" evidence="4">
    <location>
        <begin position="492"/>
        <end position="513"/>
    </location>
</feature>
<evidence type="ECO:0000256" key="5">
    <source>
        <dbReference type="SAM" id="Phobius"/>
    </source>
</evidence>
<evidence type="ECO:0000313" key="8">
    <source>
        <dbReference type="Proteomes" id="UP000757540"/>
    </source>
</evidence>